<dbReference type="PANTHER" id="PTHR33293:SF2">
    <property type="entry name" value="TRANSPOSASE"/>
    <property type="match status" value="1"/>
</dbReference>
<keyword evidence="2" id="KW-1185">Reference proteome</keyword>
<evidence type="ECO:0000313" key="1">
    <source>
        <dbReference type="EMBL" id="MCW2310277.1"/>
    </source>
</evidence>
<dbReference type="Proteomes" id="UP001209755">
    <property type="component" value="Unassembled WGS sequence"/>
</dbReference>
<gene>
    <name evidence="1" type="ORF">M2319_004644</name>
</gene>
<organism evidence="1 2">
    <name type="scientific">Rhodobium gokarnense</name>
    <dbReference type="NCBI Taxonomy" id="364296"/>
    <lineage>
        <taxon>Bacteria</taxon>
        <taxon>Pseudomonadati</taxon>
        <taxon>Pseudomonadota</taxon>
        <taxon>Alphaproteobacteria</taxon>
        <taxon>Hyphomicrobiales</taxon>
        <taxon>Rhodobiaceae</taxon>
        <taxon>Rhodobium</taxon>
    </lineage>
</organism>
<dbReference type="EMBL" id="JAOQNS010000024">
    <property type="protein sequence ID" value="MCW2310277.1"/>
    <property type="molecule type" value="Genomic_DNA"/>
</dbReference>
<dbReference type="InterPro" id="IPR051354">
    <property type="entry name" value="Transposase_27_IS1"/>
</dbReference>
<protein>
    <submittedName>
        <fullName evidence="1">IS1 family transposase</fullName>
    </submittedName>
</protein>
<name>A0ABT3HIR4_9HYPH</name>
<dbReference type="PANTHER" id="PTHR33293">
    <property type="entry name" value="INSERTION ELEMENT IS1 1 PROTEIN INSB-RELATED"/>
    <property type="match status" value="1"/>
</dbReference>
<sequence length="306" mass="34125">MLDTKHKSSHILGMANVLPTAKRVQILSMLCEGSSMRSISRICDVSINTVSKLLVDAGEACAAYHYETVRGVASKRVQCDEIWSFCYSKAKNVEGAKAAPDGAGDVWTWTALDPDSKLILAYMVGDRDAETAMFFIDDLKDRLANRVQLTTDGHKVYLDAVAGSFAGDIDYAMLVKMYGELGPKGPERKYSPAEFNGSKKRKITGNPDIDKVSTSHVERMNLSMRMGMRRFTRLTNAFSKKVDNHIHALSLYFVWYNFCRQHKSLKGSSPAMAAGLTDTLHDMEWIVGLIDARAPKPGRPKTYRKR</sequence>
<accession>A0ABT3HIR4</accession>
<evidence type="ECO:0000313" key="2">
    <source>
        <dbReference type="Proteomes" id="UP001209755"/>
    </source>
</evidence>
<reference evidence="2" key="1">
    <citation type="submission" date="2023-07" db="EMBL/GenBank/DDBJ databases">
        <title>Genome sequencing of Purple Non-Sulfur Bacteria from various extreme environments.</title>
        <authorList>
            <person name="Mayer M."/>
        </authorList>
    </citation>
    <scope>NUCLEOTIDE SEQUENCE [LARGE SCALE GENOMIC DNA]</scope>
    <source>
        <strain evidence="2">DSM 17935</strain>
    </source>
</reference>
<proteinExistence type="predicted"/>
<comment type="caution">
    <text evidence="1">The sequence shown here is derived from an EMBL/GenBank/DDBJ whole genome shotgun (WGS) entry which is preliminary data.</text>
</comment>